<dbReference type="Gene3D" id="2.160.20.10">
    <property type="entry name" value="Single-stranded right-handed beta-helix, Pectin lyase-like"/>
    <property type="match status" value="1"/>
</dbReference>
<evidence type="ECO:0000259" key="1">
    <source>
        <dbReference type="Pfam" id="PF13229"/>
    </source>
</evidence>
<dbReference type="SMART" id="SM00710">
    <property type="entry name" value="PbH1"/>
    <property type="match status" value="5"/>
</dbReference>
<comment type="caution">
    <text evidence="2">The sequence shown here is derived from an EMBL/GenBank/DDBJ whole genome shotgun (WGS) entry which is preliminary data.</text>
</comment>
<protein>
    <recommendedName>
        <fullName evidence="1">Right handed beta helix domain-containing protein</fullName>
    </recommendedName>
</protein>
<feature type="domain" description="Right handed beta helix" evidence="1">
    <location>
        <begin position="164"/>
        <end position="278"/>
    </location>
</feature>
<name>X1MG94_9ZZZZ</name>
<dbReference type="InterPro" id="IPR011050">
    <property type="entry name" value="Pectin_lyase_fold/virulence"/>
</dbReference>
<accession>X1MG94</accession>
<dbReference type="InterPro" id="IPR039448">
    <property type="entry name" value="Beta_helix"/>
</dbReference>
<proteinExistence type="predicted"/>
<organism evidence="2">
    <name type="scientific">marine sediment metagenome</name>
    <dbReference type="NCBI Taxonomy" id="412755"/>
    <lineage>
        <taxon>unclassified sequences</taxon>
        <taxon>metagenomes</taxon>
        <taxon>ecological metagenomes</taxon>
    </lineage>
</organism>
<dbReference type="InterPro" id="IPR022441">
    <property type="entry name" value="Para_beta_helix_rpt-2"/>
</dbReference>
<dbReference type="Pfam" id="PF13229">
    <property type="entry name" value="Beta_helix"/>
    <property type="match status" value="1"/>
</dbReference>
<evidence type="ECO:0000313" key="2">
    <source>
        <dbReference type="EMBL" id="GAI30298.1"/>
    </source>
</evidence>
<sequence length="279" mass="30983">MEKWGYETIVVEIHNGYPRYRVHCIFVVRNIGTIPVTIKGYTATDPDGMLTWDPDLSALVDYESNPVIHIENTDFVGAQIDPCNTEKAEFDFHIAGDAEECHTYCFEIAIVYTQWEQTTASAQQTLEVGEGKPYATLTPRSQIFIESDDFFTPDNGVNGGGSGTPADPYIIENWVIDASGAHGIRIENTTKYFVIRNCLVENGGSSYYGIYLENVINGKIENNTCRSTSHYGILLYYSSDVNLTNNTCESNSYGISLSSSDNCTIENNTCGSNNRGIYL</sequence>
<reference evidence="2" key="1">
    <citation type="journal article" date="2014" name="Front. Microbiol.">
        <title>High frequency of phylogenetically diverse reductive dehalogenase-homologous genes in deep subseafloor sedimentary metagenomes.</title>
        <authorList>
            <person name="Kawai M."/>
            <person name="Futagami T."/>
            <person name="Toyoda A."/>
            <person name="Takaki Y."/>
            <person name="Nishi S."/>
            <person name="Hori S."/>
            <person name="Arai W."/>
            <person name="Tsubouchi T."/>
            <person name="Morono Y."/>
            <person name="Uchiyama I."/>
            <person name="Ito T."/>
            <person name="Fujiyama A."/>
            <person name="Inagaki F."/>
            <person name="Takami H."/>
        </authorList>
    </citation>
    <scope>NUCLEOTIDE SEQUENCE</scope>
    <source>
        <strain evidence="2">Expedition CK06-06</strain>
    </source>
</reference>
<gene>
    <name evidence="2" type="ORF">S06H3_26623</name>
</gene>
<dbReference type="EMBL" id="BARV01015404">
    <property type="protein sequence ID" value="GAI30298.1"/>
    <property type="molecule type" value="Genomic_DNA"/>
</dbReference>
<dbReference type="InterPro" id="IPR012334">
    <property type="entry name" value="Pectin_lyas_fold"/>
</dbReference>
<feature type="non-terminal residue" evidence="2">
    <location>
        <position position="279"/>
    </location>
</feature>
<dbReference type="InterPro" id="IPR006626">
    <property type="entry name" value="PbH1"/>
</dbReference>
<dbReference type="NCBIfam" id="TIGR03804">
    <property type="entry name" value="para_beta_helix"/>
    <property type="match status" value="2"/>
</dbReference>
<dbReference type="SUPFAM" id="SSF51126">
    <property type="entry name" value="Pectin lyase-like"/>
    <property type="match status" value="1"/>
</dbReference>
<dbReference type="AlphaFoldDB" id="X1MG94"/>